<dbReference type="PANTHER" id="PTHR43031:SF1">
    <property type="entry name" value="PYRIDINE NUCLEOTIDE-DISULPHIDE OXIDOREDUCTASE"/>
    <property type="match status" value="1"/>
</dbReference>
<feature type="domain" description="Rhodanese" evidence="1">
    <location>
        <begin position="33"/>
        <end position="121"/>
    </location>
</feature>
<reference evidence="2" key="2">
    <citation type="journal article" date="2023" name="Microorganisms">
        <title>Isolation and Genomic Characteristics of Cat-Borne Campylobacter felis sp. nov. and Sheep-Borne Campylobacter ovis sp. nov.</title>
        <authorList>
            <person name="Wang H."/>
            <person name="Li Y."/>
            <person name="Gu Y."/>
            <person name="Zhou G."/>
            <person name="Chen X."/>
            <person name="Zhang X."/>
            <person name="Shao Z."/>
            <person name="Zhang J."/>
            <person name="Zhang M."/>
        </authorList>
    </citation>
    <scope>NUCLEOTIDE SEQUENCE</scope>
    <source>
        <strain evidence="2">PS10</strain>
    </source>
</reference>
<dbReference type="SUPFAM" id="SSF52821">
    <property type="entry name" value="Rhodanese/Cell cycle control phosphatase"/>
    <property type="match status" value="1"/>
</dbReference>
<dbReference type="Pfam" id="PF00581">
    <property type="entry name" value="Rhodanese"/>
    <property type="match status" value="1"/>
</dbReference>
<evidence type="ECO:0000313" key="3">
    <source>
        <dbReference type="Proteomes" id="UP001173801"/>
    </source>
</evidence>
<evidence type="ECO:0000259" key="1">
    <source>
        <dbReference type="PROSITE" id="PS50206"/>
    </source>
</evidence>
<accession>A0ABT7HR01</accession>
<dbReference type="RefSeq" id="WP_284937477.1">
    <property type="nucleotide sequence ID" value="NZ_JANURM010000004.1"/>
</dbReference>
<dbReference type="PANTHER" id="PTHR43031">
    <property type="entry name" value="FAD-DEPENDENT OXIDOREDUCTASE"/>
    <property type="match status" value="1"/>
</dbReference>
<sequence>MKRFLLPFACFSSIFAQINVLEATPENVAKFEQIIDVRTPEEWRETGIIKGAKTISLTQDKERFLNEIKANVDLKKPIAIICRSGRRSDFAARMIDGDGLDITNLDGGMSHLINLGYETTPYKD</sequence>
<dbReference type="InterPro" id="IPR036873">
    <property type="entry name" value="Rhodanese-like_dom_sf"/>
</dbReference>
<organism evidence="2 3">
    <name type="scientific">Campylobacter gastrosuis</name>
    <dbReference type="NCBI Taxonomy" id="2974576"/>
    <lineage>
        <taxon>Bacteria</taxon>
        <taxon>Pseudomonadati</taxon>
        <taxon>Campylobacterota</taxon>
        <taxon>Epsilonproteobacteria</taxon>
        <taxon>Campylobacterales</taxon>
        <taxon>Campylobacteraceae</taxon>
        <taxon>Campylobacter</taxon>
    </lineage>
</organism>
<dbReference type="EMBL" id="JANURM010000004">
    <property type="protein sequence ID" value="MDL0088819.1"/>
    <property type="molecule type" value="Genomic_DNA"/>
</dbReference>
<keyword evidence="3" id="KW-1185">Reference proteome</keyword>
<dbReference type="CDD" id="cd00158">
    <property type="entry name" value="RHOD"/>
    <property type="match status" value="1"/>
</dbReference>
<comment type="caution">
    <text evidence="2">The sequence shown here is derived from an EMBL/GenBank/DDBJ whole genome shotgun (WGS) entry which is preliminary data.</text>
</comment>
<reference evidence="2" key="1">
    <citation type="submission" date="2022-08" db="EMBL/GenBank/DDBJ databases">
        <authorList>
            <person name="Wang H."/>
        </authorList>
    </citation>
    <scope>NUCLEOTIDE SEQUENCE</scope>
    <source>
        <strain evidence="2">PS10</strain>
    </source>
</reference>
<dbReference type="PROSITE" id="PS50206">
    <property type="entry name" value="RHODANESE_3"/>
    <property type="match status" value="1"/>
</dbReference>
<proteinExistence type="predicted"/>
<dbReference type="Gene3D" id="3.40.250.10">
    <property type="entry name" value="Rhodanese-like domain"/>
    <property type="match status" value="1"/>
</dbReference>
<name>A0ABT7HR01_9BACT</name>
<protein>
    <submittedName>
        <fullName evidence="2">Rhodanese-like domain-containing protein</fullName>
    </submittedName>
</protein>
<dbReference type="InterPro" id="IPR050229">
    <property type="entry name" value="GlpE_sulfurtransferase"/>
</dbReference>
<dbReference type="InterPro" id="IPR001763">
    <property type="entry name" value="Rhodanese-like_dom"/>
</dbReference>
<evidence type="ECO:0000313" key="2">
    <source>
        <dbReference type="EMBL" id="MDL0088819.1"/>
    </source>
</evidence>
<dbReference type="SMART" id="SM00450">
    <property type="entry name" value="RHOD"/>
    <property type="match status" value="1"/>
</dbReference>
<gene>
    <name evidence="2" type="ORF">NYG85_05470</name>
</gene>
<dbReference type="Proteomes" id="UP001173801">
    <property type="component" value="Unassembled WGS sequence"/>
</dbReference>